<dbReference type="GO" id="GO:0008233">
    <property type="term" value="F:peptidase activity"/>
    <property type="evidence" value="ECO:0007669"/>
    <property type="project" value="UniProtKB-KW"/>
</dbReference>
<reference evidence="5" key="1">
    <citation type="journal article" date="2019" name="Sci. Rep.">
        <title>Draft genome of Tanacetum cinerariifolium, the natural source of mosquito coil.</title>
        <authorList>
            <person name="Yamashiro T."/>
            <person name="Shiraishi A."/>
            <person name="Satake H."/>
            <person name="Nakayama K."/>
        </authorList>
    </citation>
    <scope>NUCLEOTIDE SEQUENCE</scope>
</reference>
<evidence type="ECO:0000256" key="1">
    <source>
        <dbReference type="ARBA" id="ARBA00022670"/>
    </source>
</evidence>
<dbReference type="InterPro" id="IPR036397">
    <property type="entry name" value="RNaseH_sf"/>
</dbReference>
<feature type="non-terminal residue" evidence="5">
    <location>
        <position position="446"/>
    </location>
</feature>
<dbReference type="InterPro" id="IPR012337">
    <property type="entry name" value="RNaseH-like_sf"/>
</dbReference>
<dbReference type="Pfam" id="PF13976">
    <property type="entry name" value="gag_pre-integrs"/>
    <property type="match status" value="1"/>
</dbReference>
<evidence type="ECO:0000259" key="4">
    <source>
        <dbReference type="Pfam" id="PF22936"/>
    </source>
</evidence>
<dbReference type="AlphaFoldDB" id="A0A699JTZ4"/>
<feature type="region of interest" description="Disordered" evidence="2">
    <location>
        <begin position="1"/>
        <end position="31"/>
    </location>
</feature>
<feature type="domain" description="GAG-pre-integrase" evidence="3">
    <location>
        <begin position="294"/>
        <end position="367"/>
    </location>
</feature>
<evidence type="ECO:0000259" key="3">
    <source>
        <dbReference type="Pfam" id="PF13976"/>
    </source>
</evidence>
<dbReference type="InterPro" id="IPR025724">
    <property type="entry name" value="GAG-pre-integrase_dom"/>
</dbReference>
<dbReference type="Pfam" id="PF22936">
    <property type="entry name" value="Pol_BBD"/>
    <property type="match status" value="1"/>
</dbReference>
<evidence type="ECO:0000256" key="2">
    <source>
        <dbReference type="SAM" id="MobiDB-lite"/>
    </source>
</evidence>
<gene>
    <name evidence="5" type="ORF">Tci_626541</name>
</gene>
<dbReference type="SUPFAM" id="SSF53098">
    <property type="entry name" value="Ribonuclease H-like"/>
    <property type="match status" value="1"/>
</dbReference>
<dbReference type="GO" id="GO:0003676">
    <property type="term" value="F:nucleic acid binding"/>
    <property type="evidence" value="ECO:0007669"/>
    <property type="project" value="InterPro"/>
</dbReference>
<accession>A0A699JTZ4</accession>
<organism evidence="5">
    <name type="scientific">Tanacetum cinerariifolium</name>
    <name type="common">Dalmatian daisy</name>
    <name type="synonym">Chrysanthemum cinerariifolium</name>
    <dbReference type="NCBI Taxonomy" id="118510"/>
    <lineage>
        <taxon>Eukaryota</taxon>
        <taxon>Viridiplantae</taxon>
        <taxon>Streptophyta</taxon>
        <taxon>Embryophyta</taxon>
        <taxon>Tracheophyta</taxon>
        <taxon>Spermatophyta</taxon>
        <taxon>Magnoliopsida</taxon>
        <taxon>eudicotyledons</taxon>
        <taxon>Gunneridae</taxon>
        <taxon>Pentapetalae</taxon>
        <taxon>asterids</taxon>
        <taxon>campanulids</taxon>
        <taxon>Asterales</taxon>
        <taxon>Asteraceae</taxon>
        <taxon>Asteroideae</taxon>
        <taxon>Anthemideae</taxon>
        <taxon>Anthemidinae</taxon>
        <taxon>Tanacetum</taxon>
    </lineage>
</organism>
<feature type="domain" description="Retrovirus-related Pol polyprotein from transposon TNT 1-94-like beta-barrel" evidence="4">
    <location>
        <begin position="242"/>
        <end position="291"/>
    </location>
</feature>
<comment type="caution">
    <text evidence="5">The sequence shown here is derived from an EMBL/GenBank/DDBJ whole genome shotgun (WGS) entry which is preliminary data.</text>
</comment>
<name>A0A699JTZ4_TANCI</name>
<sequence length="446" mass="50606">MRHFAKECRSHRNQESRPRNQDNSRKTMNVEDTSSKAIVAIDGAWFDWSYMADDEVPTNIALMAFSDSEMVQKPVLKNVEKGTGQREVRPVWNNSMRINHQNFSNFKRNFAPTAVLTKFEIVPISTARQSSSRSAAPVSAAMPINTATPKPLVNVAKPRQNTLQKSHSLSMRPFYQQTTLKNKNLNNKVNTGKVNSVNTAKGNRVTSAVRKQGINVVKSSACWVWRPKIKGDPQDALKDQGYFDSGCSRHMSGNISHLTDFKEHDRGYVAFEGGAKGGKITGKGTIRTVPRKNNMYSFDIKNIVSQKDLTCLLAKATNDESMLWHMRLGHINFKIINKLVKDNLVRGLPLKRFENDQTCVACLKGKQHKVSFKSKIQNSISQPLFMLHMDLFGPTSGISIMLKKYYLVITDDFSRFTWVFFFVTKDETSRILKSFITEIENLVEKK</sequence>
<dbReference type="PANTHER" id="PTHR42648">
    <property type="entry name" value="TRANSPOSASE, PUTATIVE-RELATED"/>
    <property type="match status" value="1"/>
</dbReference>
<keyword evidence="1" id="KW-0378">Hydrolase</keyword>
<keyword evidence="1" id="KW-0645">Protease</keyword>
<dbReference type="InterPro" id="IPR054722">
    <property type="entry name" value="PolX-like_BBD"/>
</dbReference>
<dbReference type="Gene3D" id="3.30.420.10">
    <property type="entry name" value="Ribonuclease H-like superfamily/Ribonuclease H"/>
    <property type="match status" value="1"/>
</dbReference>
<protein>
    <submittedName>
        <fullName evidence="5">Ribonuclease H-like domain-containing protein</fullName>
    </submittedName>
</protein>
<proteinExistence type="predicted"/>
<dbReference type="PANTHER" id="PTHR42648:SF32">
    <property type="entry name" value="RIBONUCLEASE H-LIKE DOMAIN, GAG-PRE-INTEGRASE DOMAIN PROTEIN-RELATED"/>
    <property type="match status" value="1"/>
</dbReference>
<dbReference type="InterPro" id="IPR039537">
    <property type="entry name" value="Retrotran_Ty1/copia-like"/>
</dbReference>
<evidence type="ECO:0000313" key="5">
    <source>
        <dbReference type="EMBL" id="GFA54569.1"/>
    </source>
</evidence>
<dbReference type="GO" id="GO:0006508">
    <property type="term" value="P:proteolysis"/>
    <property type="evidence" value="ECO:0007669"/>
    <property type="project" value="UniProtKB-KW"/>
</dbReference>
<dbReference type="EMBL" id="BKCJ010443025">
    <property type="protein sequence ID" value="GFA54569.1"/>
    <property type="molecule type" value="Genomic_DNA"/>
</dbReference>
<feature type="compositionally biased region" description="Basic and acidic residues" evidence="2">
    <location>
        <begin position="1"/>
        <end position="29"/>
    </location>
</feature>